<accession>A0A9D1WWG1</accession>
<reference evidence="3" key="2">
    <citation type="submission" date="2021-04" db="EMBL/GenBank/DDBJ databases">
        <authorList>
            <person name="Gilroy R."/>
        </authorList>
    </citation>
    <scope>NUCLEOTIDE SEQUENCE</scope>
    <source>
        <strain evidence="3">CHK191-13928</strain>
    </source>
</reference>
<reference evidence="3" key="1">
    <citation type="journal article" date="2021" name="PeerJ">
        <title>Extensive microbial diversity within the chicken gut microbiome revealed by metagenomics and culture.</title>
        <authorList>
            <person name="Gilroy R."/>
            <person name="Ravi A."/>
            <person name="Getino M."/>
            <person name="Pursley I."/>
            <person name="Horton D.L."/>
            <person name="Alikhan N.F."/>
            <person name="Baker D."/>
            <person name="Gharbi K."/>
            <person name="Hall N."/>
            <person name="Watson M."/>
            <person name="Adriaenssens E.M."/>
            <person name="Foster-Nyarko E."/>
            <person name="Jarju S."/>
            <person name="Secka A."/>
            <person name="Antonio M."/>
            <person name="Oren A."/>
            <person name="Chaudhuri R.R."/>
            <person name="La Ragione R."/>
            <person name="Hildebrand F."/>
            <person name="Pallen M.J."/>
        </authorList>
    </citation>
    <scope>NUCLEOTIDE SEQUENCE</scope>
    <source>
        <strain evidence="3">CHK191-13928</strain>
    </source>
</reference>
<evidence type="ECO:0000259" key="2">
    <source>
        <dbReference type="Pfam" id="PF05168"/>
    </source>
</evidence>
<name>A0A9D1WWG1_9FIRM</name>
<dbReference type="AlphaFoldDB" id="A0A9D1WWG1"/>
<dbReference type="Proteomes" id="UP000886721">
    <property type="component" value="Unassembled WGS sequence"/>
</dbReference>
<comment type="caution">
    <text evidence="3">The sequence shown here is derived from an EMBL/GenBank/DDBJ whole genome shotgun (WGS) entry which is preliminary data.</text>
</comment>
<evidence type="ECO:0000313" key="3">
    <source>
        <dbReference type="EMBL" id="HIX68513.1"/>
    </source>
</evidence>
<dbReference type="InterPro" id="IPR007842">
    <property type="entry name" value="HEPN_dom"/>
</dbReference>
<proteinExistence type="inferred from homology"/>
<dbReference type="EMBL" id="DXEM01000032">
    <property type="protein sequence ID" value="HIX68513.1"/>
    <property type="molecule type" value="Genomic_DNA"/>
</dbReference>
<organism evidence="3 4">
    <name type="scientific">Candidatus Anaerostipes excrementavium</name>
    <dbReference type="NCBI Taxonomy" id="2838463"/>
    <lineage>
        <taxon>Bacteria</taxon>
        <taxon>Bacillati</taxon>
        <taxon>Bacillota</taxon>
        <taxon>Clostridia</taxon>
        <taxon>Lachnospirales</taxon>
        <taxon>Lachnospiraceae</taxon>
        <taxon>Anaerostipes</taxon>
    </lineage>
</organism>
<feature type="domain" description="HEPN" evidence="2">
    <location>
        <begin position="9"/>
        <end position="125"/>
    </location>
</feature>
<dbReference type="Pfam" id="PF05168">
    <property type="entry name" value="HEPN"/>
    <property type="match status" value="1"/>
</dbReference>
<dbReference type="Gene3D" id="1.20.120.330">
    <property type="entry name" value="Nucleotidyltransferases domain 2"/>
    <property type="match status" value="1"/>
</dbReference>
<sequence>MPDYQKELVEYRLQTAEEKLHSAKILLDAGEYKDSIGRSYYAMFSAVRAILALDKVDFSKHAGVIAYFQKEYVKTRKFDKKYSKYISNAFQIRNNCDYTDFFLVSKNDALEQYEKAVEFIEKIKIYLLPDIE</sequence>
<evidence type="ECO:0000256" key="1">
    <source>
        <dbReference type="ARBA" id="ARBA00038248"/>
    </source>
</evidence>
<dbReference type="InterPro" id="IPR052226">
    <property type="entry name" value="UPF0332_toxin"/>
</dbReference>
<dbReference type="PANTHER" id="PTHR36565:SF1">
    <property type="entry name" value="UPF0332 PROTEIN TM_1000"/>
    <property type="match status" value="1"/>
</dbReference>
<dbReference type="PANTHER" id="PTHR36565">
    <property type="entry name" value="UPF0332 PROTEIN TM_1000"/>
    <property type="match status" value="1"/>
</dbReference>
<protein>
    <submittedName>
        <fullName evidence="3">HEPN domain-containing protein</fullName>
    </submittedName>
</protein>
<comment type="similarity">
    <text evidence="1">Belongs to the UPF0332 family.</text>
</comment>
<gene>
    <name evidence="3" type="ORF">H9735_10405</name>
</gene>
<evidence type="ECO:0000313" key="4">
    <source>
        <dbReference type="Proteomes" id="UP000886721"/>
    </source>
</evidence>